<protein>
    <submittedName>
        <fullName evidence="7">Gamma-butyrolactone-binding protein</fullName>
    </submittedName>
</protein>
<proteinExistence type="predicted"/>
<name>A0A919BAH7_STRFL</name>
<reference evidence="7" key="1">
    <citation type="journal article" date="2014" name="Int. J. Syst. Evol. Microbiol.">
        <title>Complete genome sequence of Corynebacterium casei LMG S-19264T (=DSM 44701T), isolated from a smear-ripened cheese.</title>
        <authorList>
            <consortium name="US DOE Joint Genome Institute (JGI-PGF)"/>
            <person name="Walter F."/>
            <person name="Albersmeier A."/>
            <person name="Kalinowski J."/>
            <person name="Ruckert C."/>
        </authorList>
    </citation>
    <scope>NUCLEOTIDE SEQUENCE</scope>
    <source>
        <strain evidence="7">JCM 4122</strain>
    </source>
</reference>
<evidence type="ECO:0000259" key="6">
    <source>
        <dbReference type="PROSITE" id="PS50977"/>
    </source>
</evidence>
<keyword evidence="3" id="KW-0804">Transcription</keyword>
<comment type="caution">
    <text evidence="7">The sequence shown here is derived from an EMBL/GenBank/DDBJ whole genome shotgun (WGS) entry which is preliminary data.</text>
</comment>
<dbReference type="PANTHER" id="PTHR47506:SF1">
    <property type="entry name" value="HTH-TYPE TRANSCRIPTIONAL REGULATOR YJDC"/>
    <property type="match status" value="1"/>
</dbReference>
<evidence type="ECO:0000313" key="8">
    <source>
        <dbReference type="Proteomes" id="UP000632849"/>
    </source>
</evidence>
<evidence type="ECO:0000256" key="3">
    <source>
        <dbReference type="ARBA" id="ARBA00023163"/>
    </source>
</evidence>
<dbReference type="EMBL" id="BNBE01000001">
    <property type="protein sequence ID" value="GHF78790.1"/>
    <property type="molecule type" value="Genomic_DNA"/>
</dbReference>
<dbReference type="InterPro" id="IPR047923">
    <property type="entry name" value="ArpA-like"/>
</dbReference>
<evidence type="ECO:0000256" key="4">
    <source>
        <dbReference type="PROSITE-ProRule" id="PRU00335"/>
    </source>
</evidence>
<evidence type="ECO:0000313" key="7">
    <source>
        <dbReference type="EMBL" id="GHF78790.1"/>
    </source>
</evidence>
<dbReference type="SUPFAM" id="SSF46689">
    <property type="entry name" value="Homeodomain-like"/>
    <property type="match status" value="1"/>
</dbReference>
<dbReference type="AlphaFoldDB" id="A0A919BAH7"/>
<gene>
    <name evidence="7" type="ORF">GCM10017667_02740</name>
</gene>
<dbReference type="RefSeq" id="WP_150235370.1">
    <property type="nucleotide sequence ID" value="NZ_BNBE01000001.1"/>
</dbReference>
<keyword evidence="2 4" id="KW-0238">DNA-binding</keyword>
<dbReference type="InterPro" id="IPR036271">
    <property type="entry name" value="Tet_transcr_reg_TetR-rel_C_sf"/>
</dbReference>
<dbReference type="Pfam" id="PF00440">
    <property type="entry name" value="TetR_N"/>
    <property type="match status" value="1"/>
</dbReference>
<accession>A0A919BAH7</accession>
<dbReference type="PANTHER" id="PTHR47506">
    <property type="entry name" value="TRANSCRIPTIONAL REGULATORY PROTEIN"/>
    <property type="match status" value="1"/>
</dbReference>
<keyword evidence="1" id="KW-0805">Transcription regulation</keyword>
<dbReference type="GO" id="GO:0003677">
    <property type="term" value="F:DNA binding"/>
    <property type="evidence" value="ECO:0007669"/>
    <property type="project" value="UniProtKB-UniRule"/>
</dbReference>
<sequence length="223" mass="23832">MARQPRAIRTRNAVLTAAAEVFARRGYEAANIAEILTQAQVTKGALYFHFASKEELARGVLEHAVTGTVDHPVKVQALVDTGLLLSRRLPNEPILRGAARLAADQGAGAFFGGPWPMWTDLTARQLAEAKEAGEIYESVDPMGTAEVLVGAFTGMQLMALASGTEQELVRLTSKLYELILPGITMPAVLQRVDTSPARSDALLEQARAQNAAEPAPEEAAESA</sequence>
<dbReference type="Pfam" id="PF21935">
    <property type="entry name" value="TetR_C_45"/>
    <property type="match status" value="1"/>
</dbReference>
<dbReference type="SUPFAM" id="SSF48498">
    <property type="entry name" value="Tetracyclin repressor-like, C-terminal domain"/>
    <property type="match status" value="1"/>
</dbReference>
<dbReference type="NCBIfam" id="NF041196">
    <property type="entry name" value="ScbR_bind_reg"/>
    <property type="match status" value="1"/>
</dbReference>
<dbReference type="InterPro" id="IPR054126">
    <property type="entry name" value="CprB_TetR_C"/>
</dbReference>
<dbReference type="PRINTS" id="PR00455">
    <property type="entry name" value="HTHTETR"/>
</dbReference>
<reference evidence="7" key="2">
    <citation type="submission" date="2020-09" db="EMBL/GenBank/DDBJ databases">
        <authorList>
            <person name="Sun Q."/>
            <person name="Ohkuma M."/>
        </authorList>
    </citation>
    <scope>NUCLEOTIDE SEQUENCE</scope>
    <source>
        <strain evidence="7">JCM 4122</strain>
    </source>
</reference>
<dbReference type="Gene3D" id="1.10.357.10">
    <property type="entry name" value="Tetracycline Repressor, domain 2"/>
    <property type="match status" value="1"/>
</dbReference>
<feature type="region of interest" description="Disordered" evidence="5">
    <location>
        <begin position="201"/>
        <end position="223"/>
    </location>
</feature>
<feature type="DNA-binding region" description="H-T-H motif" evidence="4">
    <location>
        <begin position="31"/>
        <end position="50"/>
    </location>
</feature>
<feature type="domain" description="HTH tetR-type" evidence="6">
    <location>
        <begin position="8"/>
        <end position="68"/>
    </location>
</feature>
<dbReference type="PROSITE" id="PS50977">
    <property type="entry name" value="HTH_TETR_2"/>
    <property type="match status" value="1"/>
</dbReference>
<dbReference type="InterPro" id="IPR001647">
    <property type="entry name" value="HTH_TetR"/>
</dbReference>
<keyword evidence="8" id="KW-1185">Reference proteome</keyword>
<evidence type="ECO:0000256" key="2">
    <source>
        <dbReference type="ARBA" id="ARBA00023125"/>
    </source>
</evidence>
<dbReference type="Proteomes" id="UP000632849">
    <property type="component" value="Unassembled WGS sequence"/>
</dbReference>
<evidence type="ECO:0000256" key="5">
    <source>
        <dbReference type="SAM" id="MobiDB-lite"/>
    </source>
</evidence>
<dbReference type="InterPro" id="IPR009057">
    <property type="entry name" value="Homeodomain-like_sf"/>
</dbReference>
<organism evidence="7 8">
    <name type="scientific">Streptomyces filamentosus</name>
    <name type="common">Streptomyces roseosporus</name>
    <dbReference type="NCBI Taxonomy" id="67294"/>
    <lineage>
        <taxon>Bacteria</taxon>
        <taxon>Bacillati</taxon>
        <taxon>Actinomycetota</taxon>
        <taxon>Actinomycetes</taxon>
        <taxon>Kitasatosporales</taxon>
        <taxon>Streptomycetaceae</taxon>
        <taxon>Streptomyces</taxon>
    </lineage>
</organism>
<evidence type="ECO:0000256" key="1">
    <source>
        <dbReference type="ARBA" id="ARBA00023015"/>
    </source>
</evidence>
<feature type="compositionally biased region" description="Low complexity" evidence="5">
    <location>
        <begin position="204"/>
        <end position="214"/>
    </location>
</feature>
<dbReference type="GeneID" id="95663284"/>